<evidence type="ECO:0000259" key="2">
    <source>
        <dbReference type="PROSITE" id="PS50125"/>
    </source>
</evidence>
<dbReference type="SMART" id="SM01080">
    <property type="entry name" value="CHASE2"/>
    <property type="match status" value="1"/>
</dbReference>
<dbReference type="PANTHER" id="PTHR43081:SF1">
    <property type="entry name" value="ADENYLATE CYCLASE, TERMINAL-DIFFERENTIATION SPECIFIC"/>
    <property type="match status" value="1"/>
</dbReference>
<dbReference type="Proteomes" id="UP000182719">
    <property type="component" value="Unassembled WGS sequence"/>
</dbReference>
<organism evidence="3 4">
    <name type="scientific">Stigmatella aurantiaca</name>
    <dbReference type="NCBI Taxonomy" id="41"/>
    <lineage>
        <taxon>Bacteria</taxon>
        <taxon>Pseudomonadati</taxon>
        <taxon>Myxococcota</taxon>
        <taxon>Myxococcia</taxon>
        <taxon>Myxococcales</taxon>
        <taxon>Cystobacterineae</taxon>
        <taxon>Archangiaceae</taxon>
        <taxon>Stigmatella</taxon>
    </lineage>
</organism>
<dbReference type="AlphaFoldDB" id="A0A1H7UU12"/>
<keyword evidence="1" id="KW-0812">Transmembrane</keyword>
<dbReference type="Gene3D" id="3.30.70.1230">
    <property type="entry name" value="Nucleotide cyclase"/>
    <property type="match status" value="1"/>
</dbReference>
<keyword evidence="4" id="KW-1185">Reference proteome</keyword>
<sequence>MRNPLFQSSGRRFLKRLGFALLQAVLVGGLVGSLLYFRVPRTQLEEEGTSPTLIAYLSEWVEAPERSTYDVRVRLLGEWLQRQRRREPKRQDRVVVVTVDDDTLANARQSEYPGLASYPWPREITGGMTQRLIQEGASAVLLDMRFPELSPRTCELPRAGKEGSGDDDAAFRKLLDQTPGRSALAFSWSVPRASPPSLRLWPYRVRVGSPQALPEAHALAQRVLAAQRPAFLLPEGERMAVWAGVEDERDGQLFAAQLGLPPTKVEERSARDGDHRFTALDLFVSLAEVEVEGLDASRLLQVRNLRHPVAPLLSPSILYGAATALPDPDGVVRGLLHLVSYAPREGVRHVLPSLPLAAAMQQAGTRKLRYANGLLHVGDAYAIPMDETGFSLMRWETGDVGRSAGASVFRTLRAWNILSNLFETANGRPPRADHDLEGRAVVLTHTSSYATDYKPTPIGKLTPGGAMLAQSLDNLLQSRGILRAPLDLDLMLTVGMAFLGAAISFFFSNTFRSGFGATLFFSVAVLTGLGYCAAAGYVFVTQSLWIAVVGPLAAMGVTFLFTTLYAVRTERELREFVNHALGRYVSPEVARLVTRDLTLLVRPERRQVSAYFSAIEGFTRLSEQMPPEQLVQFLNEYFTEMTVAVRSTGGQVDKYIGDGLMTFWGAPVRSDRHAHLACEAAMKMHAVLKERQPHWQKTYGHRIQLRAGINSGEAVVGDMGSELKSNYTVMGRAVNLASRLESANKAYGTSVLVGEDTAQLASDAYVFREVDRVRVPGSPEPTRIHELLGRRGQIAPRVQELLGVYEQALTAYHQRRFDEALALFERGETEYQDPVSAVYAGRCRRFQVAAPAEDWNGVYALQEP</sequence>
<proteinExistence type="predicted"/>
<protein>
    <submittedName>
        <fullName evidence="3">Adenylate cyclase</fullName>
    </submittedName>
</protein>
<keyword evidence="1" id="KW-0472">Membrane</keyword>
<evidence type="ECO:0000313" key="3">
    <source>
        <dbReference type="EMBL" id="SEM00463.1"/>
    </source>
</evidence>
<dbReference type="OrthoDB" id="9806735at2"/>
<dbReference type="Pfam" id="PF00211">
    <property type="entry name" value="Guanylate_cyc"/>
    <property type="match status" value="1"/>
</dbReference>
<evidence type="ECO:0000313" key="4">
    <source>
        <dbReference type="Proteomes" id="UP000182719"/>
    </source>
</evidence>
<dbReference type="SUPFAM" id="SSF55073">
    <property type="entry name" value="Nucleotide cyclase"/>
    <property type="match status" value="1"/>
</dbReference>
<reference evidence="4" key="1">
    <citation type="submission" date="2016-10" db="EMBL/GenBank/DDBJ databases">
        <authorList>
            <person name="Varghese N."/>
            <person name="Submissions S."/>
        </authorList>
    </citation>
    <scope>NUCLEOTIDE SEQUENCE [LARGE SCALE GENOMIC DNA]</scope>
    <source>
        <strain evidence="4">DSM 17044</strain>
    </source>
</reference>
<dbReference type="InterPro" id="IPR007890">
    <property type="entry name" value="CHASE2"/>
</dbReference>
<dbReference type="GO" id="GO:0006171">
    <property type="term" value="P:cAMP biosynthetic process"/>
    <property type="evidence" value="ECO:0007669"/>
    <property type="project" value="TreeGrafter"/>
</dbReference>
<dbReference type="SMART" id="SM00044">
    <property type="entry name" value="CYCc"/>
    <property type="match status" value="1"/>
</dbReference>
<gene>
    <name evidence="3" type="ORF">SAMN05444354_110197</name>
</gene>
<dbReference type="PROSITE" id="PS50125">
    <property type="entry name" value="GUANYLATE_CYCLASE_2"/>
    <property type="match status" value="1"/>
</dbReference>
<feature type="domain" description="Guanylate cyclase" evidence="2">
    <location>
        <begin position="609"/>
        <end position="741"/>
    </location>
</feature>
<evidence type="ECO:0000256" key="1">
    <source>
        <dbReference type="SAM" id="Phobius"/>
    </source>
</evidence>
<dbReference type="Pfam" id="PF05226">
    <property type="entry name" value="CHASE2"/>
    <property type="match status" value="1"/>
</dbReference>
<dbReference type="GO" id="GO:0035556">
    <property type="term" value="P:intracellular signal transduction"/>
    <property type="evidence" value="ECO:0007669"/>
    <property type="project" value="InterPro"/>
</dbReference>
<dbReference type="InterPro" id="IPR050697">
    <property type="entry name" value="Adenylyl/Guanylyl_Cyclase_3/4"/>
</dbReference>
<dbReference type="RefSeq" id="WP_083423292.1">
    <property type="nucleotide sequence ID" value="NZ_FOAP01000010.1"/>
</dbReference>
<dbReference type="InterPro" id="IPR001054">
    <property type="entry name" value="A/G_cyclase"/>
</dbReference>
<dbReference type="CDD" id="cd07302">
    <property type="entry name" value="CHD"/>
    <property type="match status" value="1"/>
</dbReference>
<dbReference type="EMBL" id="FOAP01000010">
    <property type="protein sequence ID" value="SEM00463.1"/>
    <property type="molecule type" value="Genomic_DNA"/>
</dbReference>
<keyword evidence="1" id="KW-1133">Transmembrane helix</keyword>
<dbReference type="GO" id="GO:0004016">
    <property type="term" value="F:adenylate cyclase activity"/>
    <property type="evidence" value="ECO:0007669"/>
    <property type="project" value="UniProtKB-ARBA"/>
</dbReference>
<dbReference type="InterPro" id="IPR029787">
    <property type="entry name" value="Nucleotide_cyclase"/>
</dbReference>
<feature type="transmembrane region" description="Helical" evidence="1">
    <location>
        <begin position="519"/>
        <end position="539"/>
    </location>
</feature>
<name>A0A1H7UU12_STIAU</name>
<feature type="transmembrane region" description="Helical" evidence="1">
    <location>
        <begin position="488"/>
        <end position="507"/>
    </location>
</feature>
<feature type="transmembrane region" description="Helical" evidence="1">
    <location>
        <begin position="545"/>
        <end position="567"/>
    </location>
</feature>
<accession>A0A1H7UU12</accession>
<dbReference type="PANTHER" id="PTHR43081">
    <property type="entry name" value="ADENYLATE CYCLASE, TERMINAL-DIFFERENTIATION SPECIFIC-RELATED"/>
    <property type="match status" value="1"/>
</dbReference>